<proteinExistence type="predicted"/>
<evidence type="ECO:0000259" key="1">
    <source>
        <dbReference type="Pfam" id="PF13338"/>
    </source>
</evidence>
<dbReference type="Pfam" id="PF13338">
    <property type="entry name" value="AbiEi_4"/>
    <property type="match status" value="1"/>
</dbReference>
<accession>A0AAU7URW5</accession>
<reference evidence="2" key="1">
    <citation type="submission" date="2023-08" db="EMBL/GenBank/DDBJ databases">
        <title>The novel hydrolase IpcH responsible for the initial isoprocarb degradation step in Rhodococcus sp. D-6.</title>
        <authorList>
            <person name="Zhu Q."/>
        </authorList>
    </citation>
    <scope>NUCLEOTIDE SEQUENCE</scope>
    <source>
        <strain evidence="2">D-6</strain>
    </source>
</reference>
<dbReference type="AlphaFoldDB" id="A0AAU7URW5"/>
<sequence>MRPTPFLRTTALACGMTDSEIRRAVRAGELERLEPGVYLHRDDSLDELDRYRVRVRSVGAVLAPGTVISHESAAVLHGLALWKPDLTRVHVTRGRSGGGRRNANRHLHVAPLRPHDLSEVAGIACTSLARTVVDLACTLDFDEAVIAGDCAAARDAEFGSALLCCLDESGPRRGIAAARRVAAFLDGRSESPGESLSRIRMHQAGMPAQTLQKEIRTPDGQFVARVDFLWEDEGVVGEFDGMGKYDEGGVEALRNEKRREDALRDLGFEVVRWTWPELSRFDVVLARFDRAVARAWR</sequence>
<name>A0AAU7URW5_9NOCA</name>
<dbReference type="InterPro" id="IPR025159">
    <property type="entry name" value="AbiEi_N"/>
</dbReference>
<gene>
    <name evidence="2" type="ORF">RBB84_14500</name>
</gene>
<organism evidence="2">
    <name type="scientific">Rhodococcus sp. D-6</name>
    <dbReference type="NCBI Taxonomy" id="1387842"/>
    <lineage>
        <taxon>Bacteria</taxon>
        <taxon>Bacillati</taxon>
        <taxon>Actinomycetota</taxon>
        <taxon>Actinomycetes</taxon>
        <taxon>Mycobacteriales</taxon>
        <taxon>Nocardiaceae</taxon>
        <taxon>Rhodococcus</taxon>
    </lineage>
</organism>
<dbReference type="EMBL" id="CP132970">
    <property type="protein sequence ID" value="XBW02533.1"/>
    <property type="molecule type" value="Genomic_DNA"/>
</dbReference>
<protein>
    <submittedName>
        <fullName evidence="2">Type IV toxin-antitoxin system AbiEi family antitoxin domain-containing protein</fullName>
    </submittedName>
</protein>
<dbReference type="KEGG" id="rhox:RBB84_14500"/>
<dbReference type="RefSeq" id="WP_033096145.1">
    <property type="nucleotide sequence ID" value="NZ_CP132970.1"/>
</dbReference>
<feature type="domain" description="AbiEi antitoxin N-terminal" evidence="1">
    <location>
        <begin position="8"/>
        <end position="39"/>
    </location>
</feature>
<evidence type="ECO:0000313" key="2">
    <source>
        <dbReference type="EMBL" id="XBW02533.1"/>
    </source>
</evidence>